<evidence type="ECO:0000313" key="21">
    <source>
        <dbReference type="EMBL" id="KKG77784.1"/>
    </source>
</evidence>
<evidence type="ECO:0000313" key="62">
    <source>
        <dbReference type="Proteomes" id="UP000034001"/>
    </source>
</evidence>
<dbReference type="EMBL" id="JJPT01000005">
    <property type="protein sequence ID" value="KKG95426.1"/>
    <property type="molecule type" value="Genomic_DNA"/>
</dbReference>
<evidence type="ECO:0000313" key="51">
    <source>
        <dbReference type="EMBL" id="KKH96377.1"/>
    </source>
</evidence>
<evidence type="ECO:0000313" key="10">
    <source>
        <dbReference type="EMBL" id="KKG43546.1"/>
    </source>
</evidence>
<dbReference type="Proteomes" id="UP000034578">
    <property type="component" value="Unassembled WGS sequence"/>
</dbReference>
<evidence type="ECO:0000313" key="85">
    <source>
        <dbReference type="Proteomes" id="UP000034468"/>
    </source>
</evidence>
<dbReference type="EMBL" id="JJPE01000166">
    <property type="protein sequence ID" value="KKG39597.1"/>
    <property type="molecule type" value="Genomic_DNA"/>
</dbReference>
<evidence type="ECO:0000313" key="65">
    <source>
        <dbReference type="Proteomes" id="UP000034047"/>
    </source>
</evidence>
<evidence type="ECO:0000313" key="76">
    <source>
        <dbReference type="Proteomes" id="UP000034259"/>
    </source>
</evidence>
<evidence type="ECO:0000313" key="9">
    <source>
        <dbReference type="EMBL" id="KKG39597.1"/>
    </source>
</evidence>
<evidence type="ECO:0000313" key="79">
    <source>
        <dbReference type="Proteomes" id="UP000034338"/>
    </source>
</evidence>
<dbReference type="EMBL" id="JJPL01000149">
    <property type="protein sequence ID" value="KKG59821.1"/>
    <property type="molecule type" value="Genomic_DNA"/>
</dbReference>
<evidence type="ECO:0000313" key="23">
    <source>
        <dbReference type="EMBL" id="KKG85510.1"/>
    </source>
</evidence>
<evidence type="ECO:0000313" key="93">
    <source>
        <dbReference type="Proteomes" id="UP000034668"/>
    </source>
</evidence>
<dbReference type="Proteomes" id="UP000034566">
    <property type="component" value="Unassembled WGS sequence"/>
</dbReference>
<dbReference type="Proteomes" id="UP000034040">
    <property type="component" value="Unassembled WGS sequence"/>
</dbReference>
<evidence type="ECO:0000313" key="94">
    <source>
        <dbReference type="Proteomes" id="UP000034672"/>
    </source>
</evidence>
<evidence type="ECO:0000256" key="1">
    <source>
        <dbReference type="SAM" id="Phobius"/>
    </source>
</evidence>
<dbReference type="EMBL" id="JJPY01000031">
    <property type="protein sequence ID" value="KKH10922.1"/>
    <property type="molecule type" value="Genomic_DNA"/>
</dbReference>
<dbReference type="EMBL" id="JJPK01000115">
    <property type="protein sequence ID" value="KKG58651.1"/>
    <property type="molecule type" value="Genomic_DNA"/>
</dbReference>
<dbReference type="Proteomes" id="UP000034232">
    <property type="component" value="Unassembled WGS sequence"/>
</dbReference>
<evidence type="ECO:0000313" key="39">
    <source>
        <dbReference type="EMBL" id="KKH53398.1"/>
    </source>
</evidence>
<dbReference type="Proteomes" id="UP000034692">
    <property type="component" value="Unassembled WGS sequence"/>
</dbReference>
<dbReference type="Proteomes" id="UP000034597">
    <property type="component" value="Unassembled WGS sequence"/>
</dbReference>
<dbReference type="Proteomes" id="UP000033814">
    <property type="component" value="Unassembled WGS sequence"/>
</dbReference>
<dbReference type="Proteomes" id="UP000034547">
    <property type="component" value="Unassembled WGS sequence"/>
</dbReference>
<evidence type="ECO:0000313" key="87">
    <source>
        <dbReference type="Proteomes" id="UP000034566"/>
    </source>
</evidence>
<evidence type="ECO:0000313" key="70">
    <source>
        <dbReference type="Proteomes" id="UP000034188"/>
    </source>
</evidence>
<dbReference type="EMBL" id="JJQW01000009">
    <property type="protein sequence ID" value="KKH91218.1"/>
    <property type="molecule type" value="Genomic_DNA"/>
</dbReference>
<dbReference type="Proteomes" id="UP000034151">
    <property type="component" value="Unassembled WGS sequence"/>
</dbReference>
<evidence type="ECO:0000313" key="69">
    <source>
        <dbReference type="Proteomes" id="UP000034152"/>
    </source>
</evidence>
<evidence type="ECO:0000313" key="97">
    <source>
        <dbReference type="Proteomes" id="UP000034817"/>
    </source>
</evidence>
<evidence type="ECO:0000313" key="54">
    <source>
        <dbReference type="EMBL" id="KKI05759.1"/>
    </source>
</evidence>
<evidence type="ECO:0000313" key="72">
    <source>
        <dbReference type="Proteomes" id="UP000034227"/>
    </source>
</evidence>
<evidence type="ECO:0000313" key="88">
    <source>
        <dbReference type="Proteomes" id="UP000034577"/>
    </source>
</evidence>
<feature type="transmembrane region" description="Helical" evidence="1">
    <location>
        <begin position="40"/>
        <end position="59"/>
    </location>
</feature>
<dbReference type="Proteomes" id="UP000034387">
    <property type="component" value="Unassembled WGS sequence"/>
</dbReference>
<dbReference type="Proteomes" id="UP000033933">
    <property type="component" value="Unassembled WGS sequence"/>
</dbReference>
<gene>
    <name evidence="8" type="ORF">DU30_14920</name>
    <name evidence="3" type="ORF">DU31_12555</name>
    <name evidence="13" type="ORF">DU33_18505</name>
    <name evidence="5" type="ORF">DU34_12370</name>
    <name evidence="11" type="ORF">DU35_12510</name>
    <name evidence="14" type="ORF">DU36_11720</name>
    <name evidence="33" type="ORF">DU37_13690</name>
    <name evidence="12" type="ORF">DU38_11780</name>
    <name evidence="10" type="ORF">DU39_12185</name>
    <name evidence="4" type="ORF">DU40_20180</name>
    <name evidence="9" type="ORF">DU41_11895</name>
    <name evidence="29" type="ORF">DU42_10260</name>
    <name evidence="18" type="ORF">DU43_18465</name>
    <name evidence="16" type="ORF">DU45_02020</name>
    <name evidence="20" type="ORF">DU46_12045</name>
    <name evidence="2" type="ORF">DU47_02465</name>
    <name evidence="6" type="ORF">DU49_11660</name>
    <name evidence="35" type="ORF">DU50_09145</name>
    <name evidence="31" type="ORF">DU51_13410</name>
    <name evidence="7" type="ORF">DU52_21050</name>
    <name evidence="36" type="ORF">DU54_17445</name>
    <name evidence="22" type="ORF">DU55_03110</name>
    <name evidence="28" type="ORF">DU56_16095</name>
    <name evidence="24" type="ORF">DU57_01450</name>
    <name evidence="34" type="ORF">DU58_14190</name>
    <name evidence="23" type="ORF">DU59_01725</name>
    <name evidence="32" type="ORF">DU60_12025</name>
    <name evidence="21" type="ORF">DU61_11330</name>
    <name evidence="30" type="ORF">DU62_11055</name>
    <name evidence="19" type="ORF">DU63_02875</name>
    <name evidence="15" type="ORF">DU64_04010</name>
    <name evidence="27" type="ORF">DU66_01435</name>
    <name evidence="17" type="ORF">DU67_07990</name>
    <name evidence="26" type="ORF">DU68_16440</name>
    <name evidence="25" type="ORF">DU69_06195</name>
    <name evidence="37" type="ORF">DU71_08190</name>
    <name evidence="39" type="ORF">DU72_12510</name>
    <name evidence="43" type="ORF">DU73_06725</name>
    <name evidence="40" type="ORF">DU74_16020</name>
    <name evidence="42" type="ORF">DU75_11205</name>
    <name evidence="41" type="ORF">DU76_12840</name>
    <name evidence="45" type="ORF">DU77_16640</name>
    <name evidence="47" type="ORF">DU78_20275</name>
    <name evidence="51" type="ORF">DU79_08650</name>
    <name evidence="48" type="ORF">DU80_03550</name>
    <name evidence="53" type="ORF">DU81_12445</name>
    <name evidence="49" type="ORF">DU82_10580</name>
    <name evidence="54" type="ORF">DU83_17860</name>
    <name evidence="52" type="ORF">DU84_11225</name>
    <name evidence="38" type="ORF">DU85_07565</name>
    <name evidence="46" type="ORF">DU86_06015</name>
    <name evidence="44" type="ORF">DU87_00860</name>
    <name evidence="50" type="ORF">DU88_19630</name>
</gene>
<dbReference type="EMBL" id="JJOR01000097">
    <property type="protein sequence ID" value="KKG03336.1"/>
    <property type="molecule type" value="Genomic_DNA"/>
</dbReference>
<dbReference type="EMBL" id="JJQU01000223">
    <property type="protein sequence ID" value="KKH81025.1"/>
    <property type="molecule type" value="Genomic_DNA"/>
</dbReference>
<evidence type="ECO:0000313" key="14">
    <source>
        <dbReference type="EMBL" id="KKG51458.1"/>
    </source>
</evidence>
<evidence type="ECO:0000313" key="35">
    <source>
        <dbReference type="EMBL" id="KKH35968.1"/>
    </source>
</evidence>
<evidence type="ECO:0000313" key="59">
    <source>
        <dbReference type="Proteomes" id="UP000033885"/>
    </source>
</evidence>
<evidence type="ECO:0000313" key="50">
    <source>
        <dbReference type="EMBL" id="KKH91218.1"/>
    </source>
</evidence>
<evidence type="ECO:0000313" key="105">
    <source>
        <dbReference type="Proteomes" id="UP000034950"/>
    </source>
</evidence>
<dbReference type="Proteomes" id="UP000034468">
    <property type="component" value="Unassembled WGS sequence"/>
</dbReference>
<name>A0A0F8G5L5_METMZ</name>
<dbReference type="EMBL" id="JJQF01000059">
    <property type="protein sequence ID" value="KKH31586.1"/>
    <property type="molecule type" value="Genomic_DNA"/>
</dbReference>
<dbReference type="EMBL" id="JJOT01000028">
    <property type="protein sequence ID" value="KKG04767.1"/>
    <property type="molecule type" value="Genomic_DNA"/>
</dbReference>
<dbReference type="EMBL" id="JJPO01000102">
    <property type="protein sequence ID" value="KKG72121.1"/>
    <property type="molecule type" value="Genomic_DNA"/>
</dbReference>
<dbReference type="EMBL" id="JJPU01000054">
    <property type="protein sequence ID" value="KKG99747.1"/>
    <property type="molecule type" value="Genomic_DNA"/>
</dbReference>
<dbReference type="EMBL" id="JJQX01000081">
    <property type="protein sequence ID" value="KKH96377.1"/>
    <property type="molecule type" value="Genomic_DNA"/>
</dbReference>
<evidence type="ECO:0000313" key="16">
    <source>
        <dbReference type="EMBL" id="KKG58651.1"/>
    </source>
</evidence>
<proteinExistence type="predicted"/>
<dbReference type="Proteomes" id="UP000034399">
    <property type="component" value="Unassembled WGS sequence"/>
</dbReference>
<reference evidence="55 56" key="1">
    <citation type="journal article" date="2015" name="ISME J.">
        <title>Genomic and phenotypic differentiation among Methanosarcina mazei populations from Columbia River sediment.</title>
        <authorList>
            <person name="Youngblut N.D."/>
            <person name="Wirth J.S."/>
            <person name="Henriksen J.R."/>
            <person name="Smith M."/>
            <person name="Simon H."/>
            <person name="Metcalf W.W."/>
            <person name="Whitaker R.J."/>
        </authorList>
    </citation>
    <scope>NUCLEOTIDE SEQUENCE [LARGE SCALE GENOMIC DNA]</scope>
    <source>
        <strain evidence="34 72">1.F.A.2.8</strain>
        <strain evidence="32 101">1.F.M.0.5</strain>
        <strain evidence="33 79">1.H.A.0.1</strain>
        <strain evidence="36 96">1.H.A.1A.1</strain>
        <strain evidence="35 63">1.H.A.1A.3</strain>
        <strain evidence="37 94">1.H.A.1A.4</strain>
        <strain evidence="38 57">1.H.A.1A.6</strain>
        <strain evidence="39 76">1.H.A.2.1</strain>
        <strain evidence="41 73">1.H.A.2.3</strain>
        <strain evidence="40 84">1.H.A.2.6</strain>
        <strain evidence="42 95">1.H.A.2.7</strain>
        <strain evidence="43">1.H.A.2.8</strain>
        <strain evidence="44 61">1.H.M.0.1</strain>
        <strain evidence="46 102">1.H.M.1A.1</strain>
        <strain evidence="45 64">1.H.M.1A.2</strain>
        <strain evidence="47 99">1.H.M.1A.3</strain>
        <strain evidence="48 69">1.H.M.2.1</strain>
        <strain evidence="49 55">1.H.M.2.2</strain>
        <strain evidence="50 103">1.H.M.2.3</strain>
        <strain evidence="51 93">1.H.M.2.4</strain>
        <strain evidence="52 100">1.H.T.2.1</strain>
        <strain evidence="53 59">1.H.T.2.3</strain>
        <strain evidence="54 86">1.H.T.2.5</strain>
        <strain evidence="3 67">2.F.A.2.3</strain>
        <strain evidence="2 89">2.F.A.2.4</strain>
        <strain evidence="4 90">2.F.T.0.2</strain>
        <strain evidence="5 65">2.F.T.2.6</strain>
        <strain evidence="7 81">3.F.A.1A.1</strain>
        <strain evidence="6 58">3.F.A.1A.3</strain>
        <strain evidence="8 78">3.F.A.1B.1</strain>
        <strain evidence="11 88">3.F.A.2.12</strain>
        <strain evidence="9 92">3.F.A.2.3</strain>
        <strain evidence="10 68">3.F.A.2.5</strain>
        <strain evidence="12 71">3.F.A.2.6</strain>
        <strain evidence="14 74">3.F.A.2.7</strain>
        <strain evidence="13 70">3.F.T.1A.1</strain>
        <strain evidence="15 77">3.F.T.1A.2</strain>
        <strain evidence="16 87">3.F.T.1A.4</strain>
        <strain evidence="17 83">3.F.T.2.1</strain>
        <strain evidence="18">3.H.A.1A.1</strain>
        <strain evidence="20 66">3.H.A.1A.2</strain>
        <strain evidence="19 62">3.H.A.2.1</strain>
        <strain evidence="22 97">3.H.A.2.4</strain>
        <strain evidence="21 60">3.H.A.2.5</strain>
        <strain evidence="24 105">3.H.A.2.6</strain>
        <strain evidence="23 82">3.H.A.2.8</strain>
        <strain evidence="25 91">3.H.M.1A.1</strain>
        <strain evidence="27 85">3.H.M.1B.1</strain>
        <strain evidence="26 56">3.H.M.1B.2</strain>
        <strain evidence="28 75">3.H.M.1B.5</strain>
        <strain evidence="29 80">3.H.M.2.7</strain>
        <strain evidence="31 98">3.H.T.1A.1</strain>
        <strain evidence="30 104">3.H.T.1A.2</strain>
    </source>
</reference>
<organism evidence="17 83">
    <name type="scientific">Methanosarcina mazei</name>
    <name type="common">Methanosarcina frisia</name>
    <dbReference type="NCBI Taxonomy" id="2209"/>
    <lineage>
        <taxon>Archaea</taxon>
        <taxon>Methanobacteriati</taxon>
        <taxon>Methanobacteriota</taxon>
        <taxon>Stenosarchaea group</taxon>
        <taxon>Methanomicrobia</taxon>
        <taxon>Methanosarcinales</taxon>
        <taxon>Methanosarcinaceae</taxon>
        <taxon>Methanosarcina</taxon>
    </lineage>
</organism>
<evidence type="ECO:0000313" key="38">
    <source>
        <dbReference type="EMBL" id="KKH49912.1"/>
    </source>
</evidence>
<evidence type="ECO:0000313" key="48">
    <source>
        <dbReference type="EMBL" id="KKH81025.1"/>
    </source>
</evidence>
<dbReference type="AlphaFoldDB" id="A0A0F8G5L5"/>
<dbReference type="EMBL" id="JJPF01000063">
    <property type="protein sequence ID" value="KKG43546.1"/>
    <property type="molecule type" value="Genomic_DNA"/>
</dbReference>
<dbReference type="EMBL" id="JJQP01000172">
    <property type="protein sequence ID" value="KKH65164.1"/>
    <property type="molecule type" value="Genomic_DNA"/>
</dbReference>
<keyword evidence="89" id="KW-1185">Reference proteome</keyword>
<evidence type="ECO:0000313" key="100">
    <source>
        <dbReference type="Proteomes" id="UP000034872"/>
    </source>
</evidence>
<keyword evidence="1" id="KW-0812">Transmembrane</keyword>
<dbReference type="Proteomes" id="UP000034188">
    <property type="component" value="Unassembled WGS sequence"/>
</dbReference>
<dbReference type="EMBL" id="JJPP01000085">
    <property type="protein sequence ID" value="KKG79319.1"/>
    <property type="molecule type" value="Genomic_DNA"/>
</dbReference>
<dbReference type="EMBL" id="JJQK01000079">
    <property type="protein sequence ID" value="KKH53398.1"/>
    <property type="molecule type" value="Genomic_DNA"/>
</dbReference>
<dbReference type="EMBL" id="JJPJ01000142">
    <property type="protein sequence ID" value="KKG58051.1"/>
    <property type="molecule type" value="Genomic_DNA"/>
</dbReference>
<dbReference type="EMBL" id="JJQG01000125">
    <property type="protein sequence ID" value="KKH36046.1"/>
    <property type="molecule type" value="Genomic_DNA"/>
</dbReference>
<evidence type="ECO:0000313" key="18">
    <source>
        <dbReference type="EMBL" id="KKG69857.1"/>
    </source>
</evidence>
<evidence type="ECO:0000313" key="103">
    <source>
        <dbReference type="Proteomes" id="UP000034937"/>
    </source>
</evidence>
<sequence length="77" mass="8542">MGGRILDTLTRLYFSILASLSASSKDANLSLWTPVPFVKNAFLGIIFTPYFLVLLMSAVRFSTVWATITQINDISLI</sequence>
<dbReference type="Proteomes" id="UP000033878">
    <property type="component" value="Unassembled WGS sequence"/>
</dbReference>
<dbReference type="Proteomes" id="UP000034021">
    <property type="component" value="Unassembled WGS sequence"/>
</dbReference>
<dbReference type="EMBL" id="JJPD01000011">
    <property type="protein sequence ID" value="KKG45980.1"/>
    <property type="molecule type" value="Genomic_DNA"/>
</dbReference>
<evidence type="ECO:0000313" key="99">
    <source>
        <dbReference type="Proteomes" id="UP000034842"/>
    </source>
</evidence>
<evidence type="ECO:0000313" key="31">
    <source>
        <dbReference type="EMBL" id="KKH10922.1"/>
    </source>
</evidence>
<dbReference type="EMBL" id="JJPQ01000173">
    <property type="protein sequence ID" value="KKG77784.1"/>
    <property type="molecule type" value="Genomic_DNA"/>
</dbReference>
<evidence type="ECO:0000313" key="66">
    <source>
        <dbReference type="Proteomes" id="UP000034074"/>
    </source>
</evidence>
<dbReference type="Proteomes" id="UP000034243">
    <property type="component" value="Unassembled WGS sequence"/>
</dbReference>
<evidence type="ECO:0000313" key="96">
    <source>
        <dbReference type="Proteomes" id="UP000034758"/>
    </source>
</evidence>
<evidence type="ECO:0000313" key="75">
    <source>
        <dbReference type="Proteomes" id="UP000034253"/>
    </source>
</evidence>
<dbReference type="EMBL" id="JJOU01000223">
    <property type="protein sequence ID" value="KKG07661.1"/>
    <property type="molecule type" value="Genomic_DNA"/>
</dbReference>
<evidence type="ECO:0000313" key="25">
    <source>
        <dbReference type="EMBL" id="KKG95426.1"/>
    </source>
</evidence>
<accession>A0A0F8G5L5</accession>
<evidence type="ECO:0000313" key="91">
    <source>
        <dbReference type="Proteomes" id="UP000034657"/>
    </source>
</evidence>
<dbReference type="EMBL" id="JJPI01000142">
    <property type="protein sequence ID" value="KKG50028.1"/>
    <property type="molecule type" value="Genomic_DNA"/>
</dbReference>
<evidence type="ECO:0000313" key="98">
    <source>
        <dbReference type="Proteomes" id="UP000034820"/>
    </source>
</evidence>
<evidence type="ECO:0000313" key="83">
    <source>
        <dbReference type="Proteomes" id="UP000034424"/>
    </source>
</evidence>
<evidence type="ECO:0000313" key="11">
    <source>
        <dbReference type="EMBL" id="KKG45980.1"/>
    </source>
</evidence>
<evidence type="ECO:0000313" key="26">
    <source>
        <dbReference type="EMBL" id="KKG95843.1"/>
    </source>
</evidence>
<dbReference type="Proteomes" id="UP000034817">
    <property type="component" value="Unassembled WGS sequence"/>
</dbReference>
<dbReference type="EMBL" id="JJPA01000100">
    <property type="protein sequence ID" value="KKG33994.1"/>
    <property type="molecule type" value="Genomic_DNA"/>
</dbReference>
<evidence type="ECO:0000313" key="36">
    <source>
        <dbReference type="EMBL" id="KKH36046.1"/>
    </source>
</evidence>
<dbReference type="EMBL" id="JJQI01000036">
    <property type="protein sequence ID" value="KKH41060.1"/>
    <property type="molecule type" value="Genomic_DNA"/>
</dbReference>
<evidence type="ECO:0000313" key="81">
    <source>
        <dbReference type="Proteomes" id="UP000034399"/>
    </source>
</evidence>
<evidence type="ECO:0000313" key="17">
    <source>
        <dbReference type="EMBL" id="KKG59821.1"/>
    </source>
</evidence>
<evidence type="ECO:0000313" key="104">
    <source>
        <dbReference type="Proteomes" id="UP000034944"/>
    </source>
</evidence>
<evidence type="ECO:0000313" key="80">
    <source>
        <dbReference type="Proteomes" id="UP000034387"/>
    </source>
</evidence>
<dbReference type="EMBL" id="JJPV01000134">
    <property type="protein sequence ID" value="KKG95843.1"/>
    <property type="molecule type" value="Genomic_DNA"/>
</dbReference>
<evidence type="ECO:0000313" key="90">
    <source>
        <dbReference type="Proteomes" id="UP000034597"/>
    </source>
</evidence>
<evidence type="ECO:0000313" key="58">
    <source>
        <dbReference type="Proteomes" id="UP000033878"/>
    </source>
</evidence>
<dbReference type="EMBL" id="JJQO01000228">
    <property type="protein sequence ID" value="KKH62485.1"/>
    <property type="molecule type" value="Genomic_DNA"/>
</dbReference>
<dbReference type="Proteomes" id="UP000034758">
    <property type="component" value="Unassembled WGS sequence"/>
</dbReference>
<evidence type="ECO:0000313" key="55">
    <source>
        <dbReference type="Proteomes" id="UP000033814"/>
    </source>
</evidence>
<evidence type="ECO:0000313" key="4">
    <source>
        <dbReference type="EMBL" id="KKG04767.1"/>
    </source>
</evidence>
<dbReference type="Proteomes" id="UP000034424">
    <property type="component" value="Unassembled WGS sequence"/>
</dbReference>
<evidence type="ECO:0000313" key="29">
    <source>
        <dbReference type="EMBL" id="KKH05152.1"/>
    </source>
</evidence>
<evidence type="ECO:0000313" key="92">
    <source>
        <dbReference type="Proteomes" id="UP000034667"/>
    </source>
</evidence>
<evidence type="ECO:0000313" key="6">
    <source>
        <dbReference type="EMBL" id="KKG31985.1"/>
    </source>
</evidence>
<evidence type="ECO:0000313" key="52">
    <source>
        <dbReference type="EMBL" id="KKH98103.1"/>
    </source>
</evidence>
<dbReference type="Proteomes" id="UP000034074">
    <property type="component" value="Unassembled WGS sequence"/>
</dbReference>
<evidence type="ECO:0000313" key="22">
    <source>
        <dbReference type="EMBL" id="KKG79319.1"/>
    </source>
</evidence>
<dbReference type="Proteomes" id="UP000034142">
    <property type="component" value="Unassembled WGS sequence"/>
</dbReference>
<dbReference type="Proteomes" id="UP000034253">
    <property type="component" value="Unassembled WGS sequence"/>
</dbReference>
<dbReference type="Proteomes" id="UP000033835">
    <property type="component" value="Unassembled WGS sequence"/>
</dbReference>
<dbReference type="Proteomes" id="UP000034338">
    <property type="component" value="Unassembled WGS sequence"/>
</dbReference>
<dbReference type="Proteomes" id="UP000034195">
    <property type="component" value="Unassembled WGS sequence"/>
</dbReference>
<dbReference type="Proteomes" id="UP000034001">
    <property type="component" value="Unassembled WGS sequence"/>
</dbReference>
<evidence type="ECO:0000313" key="5">
    <source>
        <dbReference type="EMBL" id="KKG07661.1"/>
    </source>
</evidence>
<dbReference type="Proteomes" id="UP000034409">
    <property type="component" value="Unassembled WGS sequence"/>
</dbReference>
<dbReference type="EMBL" id="JJPH01000087">
    <property type="protein sequence ID" value="KKG51458.1"/>
    <property type="molecule type" value="Genomic_DNA"/>
</dbReference>
<dbReference type="EMBL" id="JJPS01000205">
    <property type="protein sequence ID" value="KKG85510.1"/>
    <property type="molecule type" value="Genomic_DNA"/>
</dbReference>
<evidence type="ECO:0000313" key="7">
    <source>
        <dbReference type="EMBL" id="KKG33994.1"/>
    </source>
</evidence>
<evidence type="ECO:0000313" key="102">
    <source>
        <dbReference type="Proteomes" id="UP000034925"/>
    </source>
</evidence>
<dbReference type="Proteomes" id="UP000034668">
    <property type="component" value="Unassembled WGS sequence"/>
</dbReference>
<dbReference type="Proteomes" id="UP000034672">
    <property type="component" value="Unassembled WGS sequence"/>
</dbReference>
<dbReference type="Proteomes" id="UP000034944">
    <property type="component" value="Unassembled WGS sequence"/>
</dbReference>
<evidence type="ECO:0000313" key="56">
    <source>
        <dbReference type="Proteomes" id="UP000033835"/>
    </source>
</evidence>
<dbReference type="EMBL" id="JJOS01000073">
    <property type="protein sequence ID" value="KKG01966.1"/>
    <property type="molecule type" value="Genomic_DNA"/>
</dbReference>
<dbReference type="Proteomes" id="UP000034152">
    <property type="component" value="Unassembled WGS sequence"/>
</dbReference>
<dbReference type="EMBL" id="JJPM01000270">
    <property type="protein sequence ID" value="KKG69857.1"/>
    <property type="molecule type" value="Genomic_DNA"/>
</dbReference>
<dbReference type="EMBL" id="JJQR01000115">
    <property type="protein sequence ID" value="KKH73343.1"/>
    <property type="molecule type" value="Genomic_DNA"/>
</dbReference>
<protein>
    <submittedName>
        <fullName evidence="17">Uncharacterized protein</fullName>
    </submittedName>
</protein>
<evidence type="ECO:0000313" key="77">
    <source>
        <dbReference type="Proteomes" id="UP000034279"/>
    </source>
</evidence>
<evidence type="ECO:0000313" key="45">
    <source>
        <dbReference type="EMBL" id="KKH71391.1"/>
    </source>
</evidence>
<evidence type="ECO:0000313" key="82">
    <source>
        <dbReference type="Proteomes" id="UP000034409"/>
    </source>
</evidence>
<dbReference type="Proteomes" id="UP000034842">
    <property type="component" value="Unassembled WGS sequence"/>
</dbReference>
<evidence type="ECO:0000313" key="74">
    <source>
        <dbReference type="Proteomes" id="UP000034243"/>
    </source>
</evidence>
<dbReference type="EMBL" id="JJPW01000005">
    <property type="protein sequence ID" value="KKH04040.1"/>
    <property type="molecule type" value="Genomic_DNA"/>
</dbReference>
<dbReference type="EMBL" id="JJPN01000063">
    <property type="protein sequence ID" value="KKG72819.1"/>
    <property type="molecule type" value="Genomic_DNA"/>
</dbReference>
<dbReference type="Proteomes" id="UP000034577">
    <property type="component" value="Unassembled WGS sequence"/>
</dbReference>
<dbReference type="Proteomes" id="UP000034279">
    <property type="component" value="Unassembled WGS sequence"/>
</dbReference>
<evidence type="ECO:0000313" key="2">
    <source>
        <dbReference type="EMBL" id="KKG01966.1"/>
    </source>
</evidence>
<dbReference type="EMBL" id="JJRB01000023">
    <property type="protein sequence ID" value="KKI05759.1"/>
    <property type="molecule type" value="Genomic_DNA"/>
</dbReference>
<dbReference type="Proteomes" id="UP000034925">
    <property type="component" value="Unassembled WGS sequence"/>
</dbReference>
<evidence type="ECO:0000313" key="37">
    <source>
        <dbReference type="EMBL" id="KKH41060.1"/>
    </source>
</evidence>
<dbReference type="EMBL" id="JJPG01000134">
    <property type="protein sequence ID" value="KKG48498.1"/>
    <property type="molecule type" value="Genomic_DNA"/>
</dbReference>
<evidence type="ECO:0000313" key="19">
    <source>
        <dbReference type="EMBL" id="KKG72121.1"/>
    </source>
</evidence>
<dbReference type="EMBL" id="JJPC01000036">
    <property type="protein sequence ID" value="KKG36578.1"/>
    <property type="molecule type" value="Genomic_DNA"/>
</dbReference>
<evidence type="ECO:0000313" key="40">
    <source>
        <dbReference type="EMBL" id="KKH55949.1"/>
    </source>
</evidence>
<evidence type="ECO:0000313" key="60">
    <source>
        <dbReference type="Proteomes" id="UP000033889"/>
    </source>
</evidence>
<dbReference type="Proteomes" id="UP000034872">
    <property type="component" value="Unassembled WGS sequence"/>
</dbReference>
<dbReference type="Proteomes" id="UP000034227">
    <property type="component" value="Unassembled WGS sequence"/>
</dbReference>
<dbReference type="Proteomes" id="UP000033885">
    <property type="component" value="Unassembled WGS sequence"/>
</dbReference>
<evidence type="ECO:0000313" key="8">
    <source>
        <dbReference type="EMBL" id="KKG36578.1"/>
    </source>
</evidence>
<dbReference type="Proteomes" id="UP000034657">
    <property type="component" value="Unassembled WGS sequence"/>
</dbReference>
<evidence type="ECO:0000313" key="73">
    <source>
        <dbReference type="Proteomes" id="UP000034232"/>
    </source>
</evidence>
<evidence type="ECO:0000313" key="49">
    <source>
        <dbReference type="EMBL" id="KKH82010.1"/>
    </source>
</evidence>
<evidence type="ECO:0000313" key="101">
    <source>
        <dbReference type="Proteomes" id="UP000034921"/>
    </source>
</evidence>
<dbReference type="EMBL" id="JJQN01000164">
    <property type="protein sequence ID" value="KKH55949.1"/>
    <property type="molecule type" value="Genomic_DNA"/>
</dbReference>
<evidence type="ECO:0000313" key="24">
    <source>
        <dbReference type="EMBL" id="KKG90547.1"/>
    </source>
</evidence>
<evidence type="ECO:0000313" key="53">
    <source>
        <dbReference type="EMBL" id="KKI03173.1"/>
    </source>
</evidence>
<evidence type="ECO:0000313" key="47">
    <source>
        <dbReference type="EMBL" id="KKH77747.1"/>
    </source>
</evidence>
<dbReference type="Proteomes" id="UP000034450">
    <property type="component" value="Unassembled WGS sequence"/>
</dbReference>
<keyword evidence="1" id="KW-0472">Membrane</keyword>
<evidence type="ECO:0000313" key="57">
    <source>
        <dbReference type="Proteomes" id="UP000033864"/>
    </source>
</evidence>
<evidence type="ECO:0000313" key="44">
    <source>
        <dbReference type="EMBL" id="KKH68605.1"/>
    </source>
</evidence>
<evidence type="ECO:0000313" key="86">
    <source>
        <dbReference type="Proteomes" id="UP000034547"/>
    </source>
</evidence>
<evidence type="ECO:0000313" key="41">
    <source>
        <dbReference type="EMBL" id="KKH55970.1"/>
    </source>
</evidence>
<keyword evidence="1" id="KW-1133">Transmembrane helix</keyword>
<dbReference type="EMBL" id="JJPZ01000140">
    <property type="protein sequence ID" value="KKH07594.1"/>
    <property type="molecule type" value="Genomic_DNA"/>
</dbReference>
<dbReference type="EMBL" id="JJQQ01000052">
    <property type="protein sequence ID" value="KKH68605.1"/>
    <property type="molecule type" value="Genomic_DNA"/>
</dbReference>
<evidence type="ECO:0000313" key="13">
    <source>
        <dbReference type="EMBL" id="KKG50028.1"/>
    </source>
</evidence>
<dbReference type="EMBL" id="JJQV01000102">
    <property type="protein sequence ID" value="KKH82010.1"/>
    <property type="molecule type" value="Genomic_DNA"/>
</dbReference>
<evidence type="ECO:0000313" key="67">
    <source>
        <dbReference type="Proteomes" id="UP000034142"/>
    </source>
</evidence>
<evidence type="ECO:0000313" key="32">
    <source>
        <dbReference type="EMBL" id="KKH25348.1"/>
    </source>
</evidence>
<evidence type="ECO:0000313" key="71">
    <source>
        <dbReference type="Proteomes" id="UP000034195"/>
    </source>
</evidence>
<evidence type="ECO:0000313" key="46">
    <source>
        <dbReference type="EMBL" id="KKH73343.1"/>
    </source>
</evidence>
<dbReference type="EMBL" id="JJQM01000066">
    <property type="protein sequence ID" value="KKH55970.1"/>
    <property type="molecule type" value="Genomic_DNA"/>
</dbReference>
<evidence type="ECO:0000313" key="15">
    <source>
        <dbReference type="EMBL" id="KKG58051.1"/>
    </source>
</evidence>
<dbReference type="Proteomes" id="UP000034047">
    <property type="component" value="Unassembled WGS sequence"/>
</dbReference>
<dbReference type="Proteomes" id="UP000034921">
    <property type="component" value="Unassembled WGS sequence"/>
</dbReference>
<evidence type="ECO:0000313" key="61">
    <source>
        <dbReference type="Proteomes" id="UP000033933"/>
    </source>
</evidence>
<dbReference type="Proteomes" id="UP000034298">
    <property type="component" value="Unassembled WGS sequence"/>
</dbReference>
<evidence type="ECO:0000313" key="95">
    <source>
        <dbReference type="Proteomes" id="UP000034692"/>
    </source>
</evidence>
<evidence type="ECO:0000313" key="63">
    <source>
        <dbReference type="Proteomes" id="UP000034021"/>
    </source>
</evidence>
<evidence type="ECO:0000313" key="30">
    <source>
        <dbReference type="EMBL" id="KKH07594.1"/>
    </source>
</evidence>
<evidence type="ECO:0000313" key="3">
    <source>
        <dbReference type="EMBL" id="KKG03336.1"/>
    </source>
</evidence>
<dbReference type="Proteomes" id="UP000034950">
    <property type="component" value="Unassembled WGS sequence"/>
</dbReference>
<dbReference type="EMBL" id="JJQZ01000044">
    <property type="protein sequence ID" value="KKH98103.1"/>
    <property type="molecule type" value="Genomic_DNA"/>
</dbReference>
<evidence type="ECO:0000313" key="84">
    <source>
        <dbReference type="Proteomes" id="UP000034450"/>
    </source>
</evidence>
<dbReference type="EMBL" id="JJPX01000168">
    <property type="protein sequence ID" value="KKH05152.1"/>
    <property type="molecule type" value="Genomic_DNA"/>
</dbReference>
<evidence type="ECO:0000313" key="34">
    <source>
        <dbReference type="EMBL" id="KKH32599.1"/>
    </source>
</evidence>
<evidence type="ECO:0000313" key="33">
    <source>
        <dbReference type="EMBL" id="KKH31586.1"/>
    </source>
</evidence>
<dbReference type="Proteomes" id="UP000034820">
    <property type="component" value="Unassembled WGS sequence"/>
</dbReference>
<evidence type="ECO:0000313" key="42">
    <source>
        <dbReference type="EMBL" id="KKH62485.1"/>
    </source>
</evidence>
<dbReference type="EMBL" id="JJPR01000005">
    <property type="protein sequence ID" value="KKG90547.1"/>
    <property type="molecule type" value="Genomic_DNA"/>
</dbReference>
<dbReference type="EMBL" id="JJQH01000164">
    <property type="protein sequence ID" value="KKH35968.1"/>
    <property type="molecule type" value="Genomic_DNA"/>
</dbReference>
<evidence type="ECO:0000313" key="78">
    <source>
        <dbReference type="Proteomes" id="UP000034298"/>
    </source>
</evidence>
<evidence type="ECO:0000313" key="64">
    <source>
        <dbReference type="Proteomes" id="UP000034040"/>
    </source>
</evidence>
<evidence type="ECO:0000313" key="12">
    <source>
        <dbReference type="EMBL" id="KKG48498.1"/>
    </source>
</evidence>
<dbReference type="EMBL" id="JJQS01000135">
    <property type="protein sequence ID" value="KKH71391.1"/>
    <property type="molecule type" value="Genomic_DNA"/>
</dbReference>
<dbReference type="Proteomes" id="UP000033889">
    <property type="component" value="Unassembled WGS sequence"/>
</dbReference>
<dbReference type="EMBL" id="JJQJ01000089">
    <property type="protein sequence ID" value="KKH49912.1"/>
    <property type="molecule type" value="Genomic_DNA"/>
</dbReference>
<evidence type="ECO:0000313" key="89">
    <source>
        <dbReference type="Proteomes" id="UP000034578"/>
    </source>
</evidence>
<evidence type="ECO:0000313" key="43">
    <source>
        <dbReference type="EMBL" id="KKH65164.1"/>
    </source>
</evidence>
<dbReference type="Proteomes" id="UP000034937">
    <property type="component" value="Unassembled WGS sequence"/>
</dbReference>
<evidence type="ECO:0000313" key="27">
    <source>
        <dbReference type="EMBL" id="KKG99747.1"/>
    </source>
</evidence>
<evidence type="ECO:0000313" key="68">
    <source>
        <dbReference type="Proteomes" id="UP000034151"/>
    </source>
</evidence>
<dbReference type="Proteomes" id="UP000034667">
    <property type="component" value="Unassembled WGS sequence"/>
</dbReference>
<comment type="caution">
    <text evidence="17">The sequence shown here is derived from an EMBL/GenBank/DDBJ whole genome shotgun (WGS) entry which is preliminary data.</text>
</comment>
<dbReference type="EMBL" id="JJPB01000071">
    <property type="protein sequence ID" value="KKG31985.1"/>
    <property type="molecule type" value="Genomic_DNA"/>
</dbReference>
<dbReference type="EMBL" id="JJQT01000136">
    <property type="protein sequence ID" value="KKH77747.1"/>
    <property type="molecule type" value="Genomic_DNA"/>
</dbReference>
<dbReference type="EMBL" id="JJQE01000147">
    <property type="protein sequence ID" value="KKH25348.1"/>
    <property type="molecule type" value="Genomic_DNA"/>
</dbReference>
<dbReference type="Proteomes" id="UP000033864">
    <property type="component" value="Unassembled WGS sequence"/>
</dbReference>
<dbReference type="Proteomes" id="UP000034259">
    <property type="component" value="Unassembled WGS sequence"/>
</dbReference>
<dbReference type="EMBL" id="JJQD01000017">
    <property type="protein sequence ID" value="KKH32599.1"/>
    <property type="molecule type" value="Genomic_DNA"/>
</dbReference>
<evidence type="ECO:0000313" key="28">
    <source>
        <dbReference type="EMBL" id="KKH04040.1"/>
    </source>
</evidence>
<dbReference type="EMBL" id="JJRA01000090">
    <property type="protein sequence ID" value="KKI03173.1"/>
    <property type="molecule type" value="Genomic_DNA"/>
</dbReference>
<evidence type="ECO:0000313" key="20">
    <source>
        <dbReference type="EMBL" id="KKG72819.1"/>
    </source>
</evidence>